<name>A0ABW8MDS2_9BURK</name>
<dbReference type="CDD" id="cd06359">
    <property type="entry name" value="PBP1_Nba-like"/>
    <property type="match status" value="1"/>
</dbReference>
<evidence type="ECO:0000313" key="6">
    <source>
        <dbReference type="Proteomes" id="UP001620514"/>
    </source>
</evidence>
<evidence type="ECO:0000313" key="5">
    <source>
        <dbReference type="EMBL" id="MFK4441830.1"/>
    </source>
</evidence>
<dbReference type="InterPro" id="IPR028081">
    <property type="entry name" value="Leu-bd"/>
</dbReference>
<dbReference type="PANTHER" id="PTHR30483">
    <property type="entry name" value="LEUCINE-SPECIFIC-BINDING PROTEIN"/>
    <property type="match status" value="1"/>
</dbReference>
<accession>A0ABW8MDS2</accession>
<dbReference type="InterPro" id="IPR051010">
    <property type="entry name" value="BCAA_transport"/>
</dbReference>
<comment type="caution">
    <text evidence="5">The sequence shown here is derived from an EMBL/GenBank/DDBJ whole genome shotgun (WGS) entry which is preliminary data.</text>
</comment>
<keyword evidence="2 3" id="KW-0732">Signal</keyword>
<dbReference type="SUPFAM" id="SSF53822">
    <property type="entry name" value="Periplasmic binding protein-like I"/>
    <property type="match status" value="1"/>
</dbReference>
<reference evidence="5 6" key="1">
    <citation type="submission" date="2024-10" db="EMBL/GenBank/DDBJ databases">
        <authorList>
            <person name="Deangelis K."/>
            <person name="Huntemann M."/>
            <person name="Clum A."/>
            <person name="Wang J."/>
            <person name="Palaniappan K."/>
            <person name="Ritter S."/>
            <person name="Chen I.-M."/>
            <person name="Stamatis D."/>
            <person name="Reddy T."/>
            <person name="O'Malley R."/>
            <person name="Daum C."/>
            <person name="Ng V."/>
            <person name="Ivanova N."/>
            <person name="Kyrpides N."/>
            <person name="Woyke T."/>
        </authorList>
    </citation>
    <scope>NUCLEOTIDE SEQUENCE [LARGE SCALE GENOMIC DNA]</scope>
    <source>
        <strain evidence="5 6">GAS97</strain>
    </source>
</reference>
<evidence type="ECO:0000259" key="4">
    <source>
        <dbReference type="Pfam" id="PF13458"/>
    </source>
</evidence>
<sequence>MVASLNFRARHRRIGCARMLAAALIAGAAFAPLASQAADATPLKIGFIGTLSGPAGALGQDQYDAFMLAIEQKGGKLGGVPVQVVREDDQLKPDIGVQAAQKLIERDKVRIITGVTFSNVMMAIHKPITNAGVLLIGSNAGPAPLAGAGCSPWFFSTSWNNDELHEAGGQLATDLGYKRMVVMAPNYQAGRDAVAGFKRDYRGTLVDEVYTQVNQPDYSAEITQLQAAQPDAVYVFYPGGMGVNFVKQYRQAGLLGKIPLISVSTIDGTTLPALKEIAVGAITSSPYSPDLKNAENAQFVAAFSQKYKRLPSLYAAQSYDAANLIDAALTTVKGNTTDRQVLRQAIRTAKFQSVRGDFSFDTNQFPRAGFYRVDVVKAATGAAFETKGPIVAKIRNPLAQQCKMN</sequence>
<reference evidence="5 6" key="2">
    <citation type="submission" date="2024-11" db="EMBL/GenBank/DDBJ databases">
        <title>Using genomics to understand microbial adaptation to soil warming.</title>
        <authorList>
            <person name="Deangelis K.M. PhD."/>
        </authorList>
    </citation>
    <scope>NUCLEOTIDE SEQUENCE [LARGE SCALE GENOMIC DNA]</scope>
    <source>
        <strain evidence="5 6">GAS97</strain>
    </source>
</reference>
<protein>
    <submittedName>
        <fullName evidence="5">Branched-chain amino acid transport system substrate-binding protein</fullName>
    </submittedName>
</protein>
<dbReference type="Proteomes" id="UP001620514">
    <property type="component" value="Unassembled WGS sequence"/>
</dbReference>
<evidence type="ECO:0000256" key="3">
    <source>
        <dbReference type="SAM" id="SignalP"/>
    </source>
</evidence>
<dbReference type="PANTHER" id="PTHR30483:SF6">
    <property type="entry name" value="PERIPLASMIC BINDING PROTEIN OF ABC TRANSPORTER FOR NATURAL AMINO ACIDS"/>
    <property type="match status" value="1"/>
</dbReference>
<keyword evidence="6" id="KW-1185">Reference proteome</keyword>
<comment type="similarity">
    <text evidence="1">Belongs to the leucine-binding protein family.</text>
</comment>
<feature type="domain" description="Leucine-binding protein" evidence="4">
    <location>
        <begin position="42"/>
        <end position="373"/>
    </location>
</feature>
<evidence type="ECO:0000256" key="1">
    <source>
        <dbReference type="ARBA" id="ARBA00010062"/>
    </source>
</evidence>
<gene>
    <name evidence="5" type="ORF">ABH943_001845</name>
</gene>
<dbReference type="Gene3D" id="3.40.50.2300">
    <property type="match status" value="2"/>
</dbReference>
<organism evidence="5 6">
    <name type="scientific">Caballeronia udeis</name>
    <dbReference type="NCBI Taxonomy" id="1232866"/>
    <lineage>
        <taxon>Bacteria</taxon>
        <taxon>Pseudomonadati</taxon>
        <taxon>Pseudomonadota</taxon>
        <taxon>Betaproteobacteria</taxon>
        <taxon>Burkholderiales</taxon>
        <taxon>Burkholderiaceae</taxon>
        <taxon>Caballeronia</taxon>
    </lineage>
</organism>
<feature type="chain" id="PRO_5045105790" evidence="3">
    <location>
        <begin position="38"/>
        <end position="405"/>
    </location>
</feature>
<proteinExistence type="inferred from homology"/>
<dbReference type="InterPro" id="IPR028082">
    <property type="entry name" value="Peripla_BP_I"/>
</dbReference>
<dbReference type="Pfam" id="PF13458">
    <property type="entry name" value="Peripla_BP_6"/>
    <property type="match status" value="1"/>
</dbReference>
<feature type="signal peptide" evidence="3">
    <location>
        <begin position="1"/>
        <end position="37"/>
    </location>
</feature>
<dbReference type="EMBL" id="JBIYDN010000004">
    <property type="protein sequence ID" value="MFK4441830.1"/>
    <property type="molecule type" value="Genomic_DNA"/>
</dbReference>
<evidence type="ECO:0000256" key="2">
    <source>
        <dbReference type="ARBA" id="ARBA00022729"/>
    </source>
</evidence>